<evidence type="ECO:0000259" key="1">
    <source>
        <dbReference type="Pfam" id="PF09687"/>
    </source>
</evidence>
<keyword evidence="3" id="KW-1185">Reference proteome</keyword>
<sequence>MRKEESKNRQTIFLKLDMSWVEYYIVLHSFKEEDINELMNSVNNNLFRNSILQGGIKLQGEAKTALHTLKDLLSYYFGRLRSLYSLEEGTEEELVQNGNHTIETPMEMMEEYHNRLSLYYIIMDQMPQL</sequence>
<proteinExistence type="predicted"/>
<dbReference type="RefSeq" id="XP_008817114.1">
    <property type="nucleotide sequence ID" value="XM_008818892.1"/>
</dbReference>
<gene>
    <name evidence="2" type="ORF">C922_03300</name>
</gene>
<accession>W7ABB5</accession>
<protein>
    <recommendedName>
        <fullName evidence="1">Plasmodium RESA N-terminal domain-containing protein</fullName>
    </recommendedName>
</protein>
<reference evidence="2 3" key="1">
    <citation type="submission" date="2013-02" db="EMBL/GenBank/DDBJ databases">
        <title>The Genome Sequence of Plasmodium inui San Antonio 1.</title>
        <authorList>
            <consortium name="The Broad Institute Genome Sequencing Platform"/>
            <consortium name="The Broad Institute Genome Sequencing Center for Infectious Disease"/>
            <person name="Neafsey D."/>
            <person name="Cheeseman I."/>
            <person name="Volkman S."/>
            <person name="Adams J."/>
            <person name="Walker B."/>
            <person name="Young S.K."/>
            <person name="Zeng Q."/>
            <person name="Gargeya S."/>
            <person name="Fitzgerald M."/>
            <person name="Haas B."/>
            <person name="Abouelleil A."/>
            <person name="Alvarado L."/>
            <person name="Arachchi H.M."/>
            <person name="Berlin A.M."/>
            <person name="Chapman S.B."/>
            <person name="Dewar J."/>
            <person name="Goldberg J."/>
            <person name="Griggs A."/>
            <person name="Gujja S."/>
            <person name="Hansen M."/>
            <person name="Howarth C."/>
            <person name="Imamovic A."/>
            <person name="Larimer J."/>
            <person name="McCowan C."/>
            <person name="Murphy C."/>
            <person name="Neiman D."/>
            <person name="Pearson M."/>
            <person name="Priest M."/>
            <person name="Roberts A."/>
            <person name="Saif S."/>
            <person name="Shea T."/>
            <person name="Sisk P."/>
            <person name="Sykes S."/>
            <person name="Wortman J."/>
            <person name="Nusbaum C."/>
            <person name="Birren B."/>
        </authorList>
    </citation>
    <scope>NUCLEOTIDE SEQUENCE [LARGE SCALE GENOMIC DNA]</scope>
    <source>
        <strain evidence="2 3">San Antonio 1</strain>
    </source>
</reference>
<evidence type="ECO:0000313" key="2">
    <source>
        <dbReference type="EMBL" id="EUD66384.1"/>
    </source>
</evidence>
<dbReference type="OrthoDB" id="384217at2759"/>
<dbReference type="VEuPathDB" id="PlasmoDB:C922_03300"/>
<name>W7ABB5_9APIC</name>
<dbReference type="Pfam" id="PF09687">
    <property type="entry name" value="PRESAN"/>
    <property type="match status" value="1"/>
</dbReference>
<dbReference type="AlphaFoldDB" id="W7ABB5"/>
<dbReference type="GeneID" id="20038574"/>
<dbReference type="EMBL" id="KI965472">
    <property type="protein sequence ID" value="EUD66384.1"/>
    <property type="molecule type" value="Genomic_DNA"/>
</dbReference>
<organism evidence="2 3">
    <name type="scientific">Plasmodium inui San Antonio 1</name>
    <dbReference type="NCBI Taxonomy" id="1237626"/>
    <lineage>
        <taxon>Eukaryota</taxon>
        <taxon>Sar</taxon>
        <taxon>Alveolata</taxon>
        <taxon>Apicomplexa</taxon>
        <taxon>Aconoidasida</taxon>
        <taxon>Haemosporida</taxon>
        <taxon>Plasmodiidae</taxon>
        <taxon>Plasmodium</taxon>
        <taxon>Plasmodium (Plasmodium)</taxon>
    </lineage>
</organism>
<dbReference type="Proteomes" id="UP000030640">
    <property type="component" value="Unassembled WGS sequence"/>
</dbReference>
<feature type="domain" description="Plasmodium RESA N-terminal" evidence="1">
    <location>
        <begin position="31"/>
        <end position="116"/>
    </location>
</feature>
<dbReference type="InterPro" id="IPR019111">
    <property type="entry name" value="PRESA_N"/>
</dbReference>
<evidence type="ECO:0000313" key="3">
    <source>
        <dbReference type="Proteomes" id="UP000030640"/>
    </source>
</evidence>